<dbReference type="RefSeq" id="WP_247229580.1">
    <property type="nucleotide sequence ID" value="NZ_JALKHS010000003.1"/>
</dbReference>
<gene>
    <name evidence="1" type="ORF">MU848_00815</name>
</gene>
<sequence>MNTHSFLRPIAEPQLIENAFSEDQRQRLFSVLRNKGPWTTILSQEFSSPEEVIGATSGSLPEGFVPTWDMFLSPVFRSTLGRGYASLYPEVEDCFYNSKFLDLARGYWGAKYAAPNLMLCNIQGPAGAGGAPHVDGADYRGVTIQNTPGWLIGLMTKCGLFRPWQVKKAQVLTWYYKGQIGGGFTYWPDGPEGQPKQLYAPMWGRAAVVENEVMYHGANACGPAEMRKPEGLAINSVIAADPNSDGWQIKTDGNVIQQLPADEIRLLFHWGADMYMDLDEMTVALDHSDDLSHEQVFDIFLSELRARGIAFKTPSDPLHDPEFIQLLTSVFEPGSPTIMPAIYDLAAE</sequence>
<proteinExistence type="predicted"/>
<dbReference type="Proteomes" id="UP001203512">
    <property type="component" value="Unassembled WGS sequence"/>
</dbReference>
<keyword evidence="2" id="KW-1185">Reference proteome</keyword>
<name>A0ABT0DSM4_9SPHN</name>
<organism evidence="1 2">
    <name type="scientific">Sphingobium agri</name>
    <dbReference type="NCBI Taxonomy" id="2933566"/>
    <lineage>
        <taxon>Bacteria</taxon>
        <taxon>Pseudomonadati</taxon>
        <taxon>Pseudomonadota</taxon>
        <taxon>Alphaproteobacteria</taxon>
        <taxon>Sphingomonadales</taxon>
        <taxon>Sphingomonadaceae</taxon>
        <taxon>Sphingobium</taxon>
    </lineage>
</organism>
<dbReference type="EMBL" id="JALKHS010000003">
    <property type="protein sequence ID" value="MCK0530120.1"/>
    <property type="molecule type" value="Genomic_DNA"/>
</dbReference>
<accession>A0ABT0DSM4</accession>
<evidence type="ECO:0000313" key="1">
    <source>
        <dbReference type="EMBL" id="MCK0530120.1"/>
    </source>
</evidence>
<protein>
    <submittedName>
        <fullName evidence="1">Uncharacterized protein</fullName>
    </submittedName>
</protein>
<comment type="caution">
    <text evidence="1">The sequence shown here is derived from an EMBL/GenBank/DDBJ whole genome shotgun (WGS) entry which is preliminary data.</text>
</comment>
<reference evidence="1 2" key="1">
    <citation type="submission" date="2022-04" db="EMBL/GenBank/DDBJ databases">
        <authorList>
            <person name="Huq M.A."/>
        </authorList>
    </citation>
    <scope>NUCLEOTIDE SEQUENCE [LARGE SCALE GENOMIC DNA]</scope>
    <source>
        <strain evidence="1 2">MAH-33</strain>
    </source>
</reference>
<evidence type="ECO:0000313" key="2">
    <source>
        <dbReference type="Proteomes" id="UP001203512"/>
    </source>
</evidence>